<dbReference type="SUPFAM" id="SSF50249">
    <property type="entry name" value="Nucleic acid-binding proteins"/>
    <property type="match status" value="1"/>
</dbReference>
<dbReference type="InterPro" id="IPR004150">
    <property type="entry name" value="NAD_DNA_ligase_OB"/>
</dbReference>
<dbReference type="SMART" id="SM00292">
    <property type="entry name" value="BRCT"/>
    <property type="match status" value="1"/>
</dbReference>
<feature type="binding site" evidence="12">
    <location>
        <position position="125"/>
    </location>
    <ligand>
        <name>NAD(+)</name>
        <dbReference type="ChEBI" id="CHEBI:57540"/>
    </ligand>
</feature>
<accession>A0ABT2T847</accession>
<dbReference type="InterPro" id="IPR041663">
    <property type="entry name" value="DisA/LigA_HHH"/>
</dbReference>
<feature type="active site" description="N6-AMP-lysine intermediate" evidence="12">
    <location>
        <position position="104"/>
    </location>
</feature>
<comment type="caution">
    <text evidence="12">Lacks conserved residue(s) required for the propagation of feature annotation.</text>
</comment>
<keyword evidence="10 12" id="KW-0464">Manganese</keyword>
<comment type="similarity">
    <text evidence="12">Belongs to the NAD-dependent DNA ligase family. LigA subfamily.</text>
</comment>
<feature type="binding site" evidence="12">
    <location>
        <position position="159"/>
    </location>
    <ligand>
        <name>NAD(+)</name>
        <dbReference type="ChEBI" id="CHEBI:57540"/>
    </ligand>
</feature>
<feature type="binding site" evidence="12">
    <location>
        <position position="386"/>
    </location>
    <ligand>
        <name>Zn(2+)</name>
        <dbReference type="ChEBI" id="CHEBI:29105"/>
    </ligand>
</feature>
<sequence length="652" mass="73714">MDKKKTRMLELVELLNRARRAYEQENTEIMSNLEYDRLYDELTVLEKELGTVLSSSPTIHVGYEVLSELPKERHERPMLSLDKTKEVPELGAFLGGHKGMISWKLDGLTIVLTYRQGSLAKAVTRGNGEVGEVITNNAKVFANLPFKIPYKGELVLRGEAVISYRDFEKINAEIEDVDAKYKNPRNLCSGSVRQLNNEITAKRNVQFYAFSLVRAEDIDFKNSRIYQMEWLKEQGFSVVENHPVSSSTVAEEVAWFESHIKENAIPSDGLVLTYDDIAYGQSLGTTAKFPRDSIAFKWADETRETVLQEIEWSPSRTGLLNPVAVFEPVELEGTTVSRASVHNISIMEELALGVGDKIRVYKANMIIPQIAENLTRSGVKDIPQACPVCGGETKISMENETKSLYCTNPKCQAKHVKSFVLFVSRDAMNIEGLSQATLEKFIARGFVKDFTDLFHLERYAEEIKQMEGFGEKSYDNLMRSIEQARQTTLPKLLYSLGIPNIGLSNAKMICRAFDEQPERLINASEEELSAISGIGGVIAHVFVEYFLEEENRELFRRLLAEVELPEMKEETEKQIFEDMNFVVTGAVTHFANRREIKELIEKKGGKVTGTVTSKTNYLINNDVDSTSSKNKKAKDLGIPVISEEDFLKMLEE</sequence>
<name>A0ABT2T847_9FIRM</name>
<keyword evidence="8 12" id="KW-0520">NAD</keyword>
<comment type="cofactor">
    <cofactor evidence="12">
        <name>Mg(2+)</name>
        <dbReference type="ChEBI" id="CHEBI:18420"/>
    </cofactor>
    <cofactor evidence="12">
        <name>Mn(2+)</name>
        <dbReference type="ChEBI" id="CHEBI:29035"/>
    </cofactor>
</comment>
<dbReference type="EMBL" id="JAOQJX010000002">
    <property type="protein sequence ID" value="MCU6746447.1"/>
    <property type="molecule type" value="Genomic_DNA"/>
</dbReference>
<evidence type="ECO:0000256" key="5">
    <source>
        <dbReference type="ARBA" id="ARBA00022763"/>
    </source>
</evidence>
<proteinExistence type="inferred from homology"/>
<dbReference type="InterPro" id="IPR036420">
    <property type="entry name" value="BRCT_dom_sf"/>
</dbReference>
<evidence type="ECO:0000259" key="14">
    <source>
        <dbReference type="PROSITE" id="PS50172"/>
    </source>
</evidence>
<gene>
    <name evidence="12 15" type="primary">ligA</name>
    <name evidence="15" type="ORF">OCV51_02030</name>
</gene>
<reference evidence="15 16" key="1">
    <citation type="journal article" date="2021" name="ISME Commun">
        <title>Automated analysis of genomic sequences facilitates high-throughput and comprehensive description of bacteria.</title>
        <authorList>
            <person name="Hitch T.C.A."/>
        </authorList>
    </citation>
    <scope>NUCLEOTIDE SEQUENCE [LARGE SCALE GENOMIC DNA]</scope>
    <source>
        <strain evidence="15 16">H2_18</strain>
    </source>
</reference>
<keyword evidence="9 12" id="KW-0234">DNA repair</keyword>
<dbReference type="Pfam" id="PF12826">
    <property type="entry name" value="HHH_2"/>
    <property type="match status" value="1"/>
</dbReference>
<dbReference type="InterPro" id="IPR012340">
    <property type="entry name" value="NA-bd_OB-fold"/>
</dbReference>
<organism evidence="15 16">
    <name type="scientific">Faecalicatena acetigenes</name>
    <dbReference type="NCBI Taxonomy" id="2981790"/>
    <lineage>
        <taxon>Bacteria</taxon>
        <taxon>Bacillati</taxon>
        <taxon>Bacillota</taxon>
        <taxon>Clostridia</taxon>
        <taxon>Lachnospirales</taxon>
        <taxon>Lachnospiraceae</taxon>
        <taxon>Faecalicatena</taxon>
    </lineage>
</organism>
<evidence type="ECO:0000313" key="16">
    <source>
        <dbReference type="Proteomes" id="UP001652394"/>
    </source>
</evidence>
<dbReference type="RefSeq" id="WP_059068601.1">
    <property type="nucleotide sequence ID" value="NZ_JAOQJX010000002.1"/>
</dbReference>
<evidence type="ECO:0000256" key="1">
    <source>
        <dbReference type="ARBA" id="ARBA00004067"/>
    </source>
</evidence>
<dbReference type="SMART" id="SM00532">
    <property type="entry name" value="LIGANc"/>
    <property type="match status" value="1"/>
</dbReference>
<keyword evidence="6 12" id="KW-0862">Zinc</keyword>
<dbReference type="GO" id="GO:0003911">
    <property type="term" value="F:DNA ligase (NAD+) activity"/>
    <property type="evidence" value="ECO:0007669"/>
    <property type="project" value="UniProtKB-EC"/>
</dbReference>
<dbReference type="Gene3D" id="1.10.150.20">
    <property type="entry name" value="5' to 3' exonuclease, C-terminal subdomain"/>
    <property type="match status" value="2"/>
</dbReference>
<evidence type="ECO:0000256" key="7">
    <source>
        <dbReference type="ARBA" id="ARBA00022842"/>
    </source>
</evidence>
<dbReference type="PIRSF" id="PIRSF001604">
    <property type="entry name" value="LigA"/>
    <property type="match status" value="1"/>
</dbReference>
<protein>
    <recommendedName>
        <fullName evidence="12">DNA ligase</fullName>
        <ecNumber evidence="12">6.5.1.2</ecNumber>
    </recommendedName>
    <alternativeName>
        <fullName evidence="12">Polydeoxyribonucleotide synthase [NAD(+)]</fullName>
    </alternativeName>
</protein>
<feature type="domain" description="BRCT" evidence="14">
    <location>
        <begin position="571"/>
        <end position="652"/>
    </location>
</feature>
<dbReference type="InterPro" id="IPR010994">
    <property type="entry name" value="RuvA_2-like"/>
</dbReference>
<dbReference type="SUPFAM" id="SSF47781">
    <property type="entry name" value="RuvA domain 2-like"/>
    <property type="match status" value="1"/>
</dbReference>
<dbReference type="InterPro" id="IPR003583">
    <property type="entry name" value="Hlx-hairpin-Hlx_DNA-bd_motif"/>
</dbReference>
<dbReference type="Proteomes" id="UP001652394">
    <property type="component" value="Unassembled WGS sequence"/>
</dbReference>
<feature type="coiled-coil region" evidence="13">
    <location>
        <begin position="5"/>
        <end position="32"/>
    </location>
</feature>
<comment type="function">
    <text evidence="1 12">DNA ligase that catalyzes the formation of phosphodiester linkages between 5'-phosphoryl and 3'-hydroxyl groups in double-stranded DNA using NAD as a coenzyme and as the energy source for the reaction. It is essential for DNA replication and repair of damaged DNA.</text>
</comment>
<dbReference type="InterPro" id="IPR013840">
    <property type="entry name" value="DNAligase_N"/>
</dbReference>
<dbReference type="Pfam" id="PF00533">
    <property type="entry name" value="BRCT"/>
    <property type="match status" value="1"/>
</dbReference>
<keyword evidence="5 12" id="KW-0227">DNA damage</keyword>
<feature type="binding site" evidence="12">
    <location>
        <position position="389"/>
    </location>
    <ligand>
        <name>Zn(2+)</name>
        <dbReference type="ChEBI" id="CHEBI:29105"/>
    </ligand>
</feature>
<evidence type="ECO:0000256" key="3">
    <source>
        <dbReference type="ARBA" id="ARBA00022705"/>
    </source>
</evidence>
<keyword evidence="13" id="KW-0175">Coiled coil</keyword>
<dbReference type="EC" id="6.5.1.2" evidence="12"/>
<keyword evidence="7 12" id="KW-0460">Magnesium</keyword>
<feature type="binding site" evidence="12">
    <location>
        <begin position="80"/>
        <end position="81"/>
    </location>
    <ligand>
        <name>NAD(+)</name>
        <dbReference type="ChEBI" id="CHEBI:57540"/>
    </ligand>
</feature>
<keyword evidence="2 12" id="KW-0436">Ligase</keyword>
<dbReference type="CDD" id="cd17748">
    <property type="entry name" value="BRCT_DNA_ligase_like"/>
    <property type="match status" value="1"/>
</dbReference>
<dbReference type="HAMAP" id="MF_01588">
    <property type="entry name" value="DNA_ligase_A"/>
    <property type="match status" value="1"/>
</dbReference>
<evidence type="ECO:0000313" key="15">
    <source>
        <dbReference type="EMBL" id="MCU6746447.1"/>
    </source>
</evidence>
<feature type="binding site" evidence="12">
    <location>
        <position position="411"/>
    </location>
    <ligand>
        <name>Zn(2+)</name>
        <dbReference type="ChEBI" id="CHEBI:29105"/>
    </ligand>
</feature>
<keyword evidence="4 12" id="KW-0479">Metal-binding</keyword>
<evidence type="ECO:0000256" key="2">
    <source>
        <dbReference type="ARBA" id="ARBA00022598"/>
    </source>
</evidence>
<dbReference type="Gene3D" id="3.40.50.10190">
    <property type="entry name" value="BRCT domain"/>
    <property type="match status" value="1"/>
</dbReference>
<comment type="catalytic activity">
    <reaction evidence="11 12">
        <text>NAD(+) + (deoxyribonucleotide)n-3'-hydroxyl + 5'-phospho-(deoxyribonucleotide)m = (deoxyribonucleotide)n+m + AMP + beta-nicotinamide D-nucleotide.</text>
        <dbReference type="EC" id="6.5.1.2"/>
    </reaction>
</comment>
<evidence type="ECO:0000256" key="6">
    <source>
        <dbReference type="ARBA" id="ARBA00022833"/>
    </source>
</evidence>
<keyword evidence="3 12" id="KW-0235">DNA replication</keyword>
<dbReference type="NCBIfam" id="NF005932">
    <property type="entry name" value="PRK07956.1"/>
    <property type="match status" value="1"/>
</dbReference>
<evidence type="ECO:0000256" key="12">
    <source>
        <dbReference type="HAMAP-Rule" id="MF_01588"/>
    </source>
</evidence>
<dbReference type="PROSITE" id="PS50172">
    <property type="entry name" value="BRCT"/>
    <property type="match status" value="1"/>
</dbReference>
<dbReference type="InterPro" id="IPR001679">
    <property type="entry name" value="DNA_ligase"/>
</dbReference>
<feature type="binding site" evidence="12">
    <location>
        <position position="406"/>
    </location>
    <ligand>
        <name>Zn(2+)</name>
        <dbReference type="ChEBI" id="CHEBI:29105"/>
    </ligand>
</feature>
<dbReference type="InterPro" id="IPR001357">
    <property type="entry name" value="BRCT_dom"/>
</dbReference>
<dbReference type="Gene3D" id="1.10.287.610">
    <property type="entry name" value="Helix hairpin bin"/>
    <property type="match status" value="1"/>
</dbReference>
<dbReference type="Gene3D" id="2.40.50.140">
    <property type="entry name" value="Nucleic acid-binding proteins"/>
    <property type="match status" value="1"/>
</dbReference>
<dbReference type="Pfam" id="PF01653">
    <property type="entry name" value="DNA_ligase_aden"/>
    <property type="match status" value="1"/>
</dbReference>
<evidence type="ECO:0000256" key="13">
    <source>
        <dbReference type="SAM" id="Coils"/>
    </source>
</evidence>
<dbReference type="Pfam" id="PF03120">
    <property type="entry name" value="OB_DNA_ligase"/>
    <property type="match status" value="1"/>
</dbReference>
<evidence type="ECO:0000256" key="10">
    <source>
        <dbReference type="ARBA" id="ARBA00023211"/>
    </source>
</evidence>
<comment type="caution">
    <text evidence="15">The sequence shown here is derived from an EMBL/GenBank/DDBJ whole genome shotgun (WGS) entry which is preliminary data.</text>
</comment>
<dbReference type="Gene3D" id="3.30.470.30">
    <property type="entry name" value="DNA ligase/mRNA capping enzyme"/>
    <property type="match status" value="1"/>
</dbReference>
<dbReference type="NCBIfam" id="TIGR00575">
    <property type="entry name" value="dnlj"/>
    <property type="match status" value="1"/>
</dbReference>
<keyword evidence="16" id="KW-1185">Reference proteome</keyword>
<evidence type="ECO:0000256" key="9">
    <source>
        <dbReference type="ARBA" id="ARBA00023204"/>
    </source>
</evidence>
<dbReference type="SUPFAM" id="SSF56091">
    <property type="entry name" value="DNA ligase/mRNA capping enzyme, catalytic domain"/>
    <property type="match status" value="1"/>
</dbReference>
<evidence type="ECO:0000256" key="8">
    <source>
        <dbReference type="ARBA" id="ARBA00023027"/>
    </source>
</evidence>
<dbReference type="InterPro" id="IPR013839">
    <property type="entry name" value="DNAligase_adenylation"/>
</dbReference>
<evidence type="ECO:0000256" key="4">
    <source>
        <dbReference type="ARBA" id="ARBA00022723"/>
    </source>
</evidence>
<dbReference type="SMART" id="SM00278">
    <property type="entry name" value="HhH1"/>
    <property type="match status" value="3"/>
</dbReference>
<evidence type="ECO:0000256" key="11">
    <source>
        <dbReference type="ARBA" id="ARBA00034005"/>
    </source>
</evidence>
<dbReference type="SUPFAM" id="SSF52113">
    <property type="entry name" value="BRCT domain"/>
    <property type="match status" value="1"/>
</dbReference>
<feature type="binding site" evidence="12">
    <location>
        <position position="297"/>
    </location>
    <ligand>
        <name>NAD(+)</name>
        <dbReference type="ChEBI" id="CHEBI:57540"/>
    </ligand>
</feature>